<name>A0AAV4CGF3_9GAST</name>
<dbReference type="AlphaFoldDB" id="A0AAV4CGF3"/>
<dbReference type="EMBL" id="BLXT01006489">
    <property type="protein sequence ID" value="GFO31915.1"/>
    <property type="molecule type" value="Genomic_DNA"/>
</dbReference>
<evidence type="ECO:0000256" key="1">
    <source>
        <dbReference type="SAM" id="MobiDB-lite"/>
    </source>
</evidence>
<sequence>MNRIINRSYTSSTQVCPNLDTVAREPRNSLDNVSVVASRGGHRDQSFPTSTETMRTPSEASSEDEYRANRRRRNKRTGNNVRRQRRDSQRSNTTASESTATTNLTNMSSAKIMEDNKYVIAFFCFHPLSLLSRSDAVSNS</sequence>
<gene>
    <name evidence="2" type="ORF">PoB_005842000</name>
</gene>
<dbReference type="Proteomes" id="UP000735302">
    <property type="component" value="Unassembled WGS sequence"/>
</dbReference>
<evidence type="ECO:0000313" key="3">
    <source>
        <dbReference type="Proteomes" id="UP000735302"/>
    </source>
</evidence>
<feature type="compositionally biased region" description="Low complexity" evidence="1">
    <location>
        <begin position="91"/>
        <end position="102"/>
    </location>
</feature>
<reference evidence="2 3" key="1">
    <citation type="journal article" date="2021" name="Elife">
        <title>Chloroplast acquisition without the gene transfer in kleptoplastic sea slugs, Plakobranchus ocellatus.</title>
        <authorList>
            <person name="Maeda T."/>
            <person name="Takahashi S."/>
            <person name="Yoshida T."/>
            <person name="Shimamura S."/>
            <person name="Takaki Y."/>
            <person name="Nagai Y."/>
            <person name="Toyoda A."/>
            <person name="Suzuki Y."/>
            <person name="Arimoto A."/>
            <person name="Ishii H."/>
            <person name="Satoh N."/>
            <person name="Nishiyama T."/>
            <person name="Hasebe M."/>
            <person name="Maruyama T."/>
            <person name="Minagawa J."/>
            <person name="Obokata J."/>
            <person name="Shigenobu S."/>
        </authorList>
    </citation>
    <scope>NUCLEOTIDE SEQUENCE [LARGE SCALE GENOMIC DNA]</scope>
</reference>
<protein>
    <recommendedName>
        <fullName evidence="4">BZIP domain-containing protein</fullName>
    </recommendedName>
</protein>
<accession>A0AAV4CGF3</accession>
<feature type="compositionally biased region" description="Polar residues" evidence="1">
    <location>
        <begin position="46"/>
        <end position="60"/>
    </location>
</feature>
<feature type="region of interest" description="Disordered" evidence="1">
    <location>
        <begin position="34"/>
        <end position="102"/>
    </location>
</feature>
<proteinExistence type="predicted"/>
<evidence type="ECO:0008006" key="4">
    <source>
        <dbReference type="Google" id="ProtNLM"/>
    </source>
</evidence>
<organism evidence="2 3">
    <name type="scientific">Plakobranchus ocellatus</name>
    <dbReference type="NCBI Taxonomy" id="259542"/>
    <lineage>
        <taxon>Eukaryota</taxon>
        <taxon>Metazoa</taxon>
        <taxon>Spiralia</taxon>
        <taxon>Lophotrochozoa</taxon>
        <taxon>Mollusca</taxon>
        <taxon>Gastropoda</taxon>
        <taxon>Heterobranchia</taxon>
        <taxon>Euthyneura</taxon>
        <taxon>Panpulmonata</taxon>
        <taxon>Sacoglossa</taxon>
        <taxon>Placobranchoidea</taxon>
        <taxon>Plakobranchidae</taxon>
        <taxon>Plakobranchus</taxon>
    </lineage>
</organism>
<comment type="caution">
    <text evidence="2">The sequence shown here is derived from an EMBL/GenBank/DDBJ whole genome shotgun (WGS) entry which is preliminary data.</text>
</comment>
<evidence type="ECO:0000313" key="2">
    <source>
        <dbReference type="EMBL" id="GFO31915.1"/>
    </source>
</evidence>
<keyword evidence="3" id="KW-1185">Reference proteome</keyword>